<keyword evidence="3" id="KW-1185">Reference proteome</keyword>
<feature type="transmembrane region" description="Helical" evidence="1">
    <location>
        <begin position="23"/>
        <end position="43"/>
    </location>
</feature>
<evidence type="ECO:0000256" key="1">
    <source>
        <dbReference type="SAM" id="Phobius"/>
    </source>
</evidence>
<keyword evidence="1" id="KW-1133">Transmembrane helix</keyword>
<comment type="caution">
    <text evidence="2">The sequence shown here is derived from an EMBL/GenBank/DDBJ whole genome shotgun (WGS) entry which is preliminary data.</text>
</comment>
<evidence type="ECO:0000313" key="3">
    <source>
        <dbReference type="Proteomes" id="UP001371305"/>
    </source>
</evidence>
<dbReference type="Proteomes" id="UP001371305">
    <property type="component" value="Unassembled WGS sequence"/>
</dbReference>
<name>A0ABU9ARP6_9BACT</name>
<dbReference type="EMBL" id="JBBUKT010000002">
    <property type="protein sequence ID" value="MEK7950398.1"/>
    <property type="molecule type" value="Genomic_DNA"/>
</dbReference>
<evidence type="ECO:0000313" key="2">
    <source>
        <dbReference type="EMBL" id="MEK7950398.1"/>
    </source>
</evidence>
<keyword evidence="1" id="KW-0472">Membrane</keyword>
<organism evidence="2 3">
    <name type="scientific">Luteolibacter soli</name>
    <dbReference type="NCBI Taxonomy" id="3135280"/>
    <lineage>
        <taxon>Bacteria</taxon>
        <taxon>Pseudomonadati</taxon>
        <taxon>Verrucomicrobiota</taxon>
        <taxon>Verrucomicrobiia</taxon>
        <taxon>Verrucomicrobiales</taxon>
        <taxon>Verrucomicrobiaceae</taxon>
        <taxon>Luteolibacter</taxon>
    </lineage>
</organism>
<dbReference type="RefSeq" id="WP_341403935.1">
    <property type="nucleotide sequence ID" value="NZ_JBBUKT010000002.1"/>
</dbReference>
<reference evidence="2 3" key="1">
    <citation type="submission" date="2024-04" db="EMBL/GenBank/DDBJ databases">
        <title>Luteolibacter sp. isolated from soil.</title>
        <authorList>
            <person name="An J."/>
        </authorList>
    </citation>
    <scope>NUCLEOTIDE SEQUENCE [LARGE SCALE GENOMIC DNA]</scope>
    <source>
        <strain evidence="2 3">Y139</strain>
    </source>
</reference>
<keyword evidence="1" id="KW-0812">Transmembrane</keyword>
<proteinExistence type="predicted"/>
<accession>A0ABU9ARP6</accession>
<sequence length="45" mass="5012">MEPTEIELLHQIVVNQQAQIEQLSIIAGFIACAVLAFGFCKLFPH</sequence>
<protein>
    <submittedName>
        <fullName evidence="2">Uncharacterized protein</fullName>
    </submittedName>
</protein>
<gene>
    <name evidence="2" type="ORF">WKV53_07820</name>
</gene>